<keyword evidence="10 16" id="KW-0456">Lyase</keyword>
<dbReference type="InterPro" id="IPR008927">
    <property type="entry name" value="6-PGluconate_DH-like_C_sf"/>
</dbReference>
<dbReference type="GO" id="GO:0016853">
    <property type="term" value="F:isomerase activity"/>
    <property type="evidence" value="ECO:0007669"/>
    <property type="project" value="UniProtKB-KW"/>
</dbReference>
<evidence type="ECO:0000256" key="4">
    <source>
        <dbReference type="ARBA" id="ARBA00012076"/>
    </source>
</evidence>
<dbReference type="EMBL" id="JAALLT010000001">
    <property type="protein sequence ID" value="NGP75318.1"/>
    <property type="molecule type" value="Genomic_DNA"/>
</dbReference>
<evidence type="ECO:0000256" key="12">
    <source>
        <dbReference type="ARBA" id="ARBA00049556"/>
    </source>
</evidence>
<organism evidence="16 17">
    <name type="scientific">Halalkalibaculum roseum</name>
    <dbReference type="NCBI Taxonomy" id="2709311"/>
    <lineage>
        <taxon>Bacteria</taxon>
        <taxon>Pseudomonadati</taxon>
        <taxon>Balneolota</taxon>
        <taxon>Balneolia</taxon>
        <taxon>Balneolales</taxon>
        <taxon>Balneolaceae</taxon>
        <taxon>Halalkalibaculum</taxon>
    </lineage>
</organism>
<dbReference type="RefSeq" id="WP_165138520.1">
    <property type="nucleotide sequence ID" value="NZ_JAALLT010000001.1"/>
</dbReference>
<dbReference type="PANTHER" id="PTHR43612:SF3">
    <property type="entry name" value="TRIFUNCTIONAL ENZYME SUBUNIT ALPHA, MITOCHONDRIAL"/>
    <property type="match status" value="1"/>
</dbReference>
<dbReference type="Proteomes" id="UP000473278">
    <property type="component" value="Unassembled WGS sequence"/>
</dbReference>
<keyword evidence="11" id="KW-0511">Multifunctional enzyme</keyword>
<dbReference type="InterPro" id="IPR050136">
    <property type="entry name" value="FA_oxidation_alpha_subunit"/>
</dbReference>
<comment type="similarity">
    <text evidence="13">Belongs to the enoyl-CoA hydratase/isomerase family.</text>
</comment>
<keyword evidence="5" id="KW-0276">Fatty acid metabolism</keyword>
<evidence type="ECO:0000256" key="8">
    <source>
        <dbReference type="ARBA" id="ARBA00023027"/>
    </source>
</evidence>
<evidence type="ECO:0000256" key="13">
    <source>
        <dbReference type="RuleBase" id="RU003707"/>
    </source>
</evidence>
<evidence type="ECO:0000256" key="9">
    <source>
        <dbReference type="ARBA" id="ARBA00023098"/>
    </source>
</evidence>
<dbReference type="GO" id="GO:0070403">
    <property type="term" value="F:NAD+ binding"/>
    <property type="evidence" value="ECO:0007669"/>
    <property type="project" value="InterPro"/>
</dbReference>
<dbReference type="GO" id="GO:0006635">
    <property type="term" value="P:fatty acid beta-oxidation"/>
    <property type="evidence" value="ECO:0007669"/>
    <property type="project" value="UniProtKB-UniPathway"/>
</dbReference>
<evidence type="ECO:0000256" key="1">
    <source>
        <dbReference type="ARBA" id="ARBA00005005"/>
    </source>
</evidence>
<dbReference type="FunFam" id="3.40.50.720:FF:000009">
    <property type="entry name" value="Fatty oxidation complex, alpha subunit"/>
    <property type="match status" value="1"/>
</dbReference>
<dbReference type="Pfam" id="PF00725">
    <property type="entry name" value="3HCDH"/>
    <property type="match status" value="1"/>
</dbReference>
<evidence type="ECO:0000256" key="6">
    <source>
        <dbReference type="ARBA" id="ARBA00022963"/>
    </source>
</evidence>
<feature type="domain" description="3-hydroxyacyl-CoA dehydrogenase NAD binding" evidence="15">
    <location>
        <begin position="310"/>
        <end position="488"/>
    </location>
</feature>
<evidence type="ECO:0000256" key="5">
    <source>
        <dbReference type="ARBA" id="ARBA00022832"/>
    </source>
</evidence>
<dbReference type="InterPro" id="IPR029045">
    <property type="entry name" value="ClpP/crotonase-like_dom_sf"/>
</dbReference>
<dbReference type="InterPro" id="IPR006176">
    <property type="entry name" value="3-OHacyl-CoA_DH_NAD-bd"/>
</dbReference>
<dbReference type="SUPFAM" id="SSF48179">
    <property type="entry name" value="6-phosphogluconate dehydrogenase C-terminal domain-like"/>
    <property type="match status" value="2"/>
</dbReference>
<evidence type="ECO:0000256" key="3">
    <source>
        <dbReference type="ARBA" id="ARBA00008750"/>
    </source>
</evidence>
<dbReference type="PROSITE" id="PS00067">
    <property type="entry name" value="3HCDH"/>
    <property type="match status" value="1"/>
</dbReference>
<comment type="catalytic activity">
    <reaction evidence="12">
        <text>a (3S)-3-hydroxyacyl-CoA + NAD(+) = a 3-oxoacyl-CoA + NADH + H(+)</text>
        <dbReference type="Rhea" id="RHEA:22432"/>
        <dbReference type="ChEBI" id="CHEBI:15378"/>
        <dbReference type="ChEBI" id="CHEBI:57318"/>
        <dbReference type="ChEBI" id="CHEBI:57540"/>
        <dbReference type="ChEBI" id="CHEBI:57945"/>
        <dbReference type="ChEBI" id="CHEBI:90726"/>
        <dbReference type="EC" id="1.1.1.35"/>
    </reaction>
</comment>
<evidence type="ECO:0000256" key="11">
    <source>
        <dbReference type="ARBA" id="ARBA00023268"/>
    </source>
</evidence>
<evidence type="ECO:0000259" key="15">
    <source>
        <dbReference type="Pfam" id="PF02737"/>
    </source>
</evidence>
<protein>
    <recommendedName>
        <fullName evidence="4">enoyl-CoA hydratase</fullName>
        <ecNumber evidence="4">4.2.1.17</ecNumber>
    </recommendedName>
</protein>
<name>A0A6M1ST81_9BACT</name>
<dbReference type="PROSITE" id="PS00166">
    <property type="entry name" value="ENOYL_COA_HYDRATASE"/>
    <property type="match status" value="1"/>
</dbReference>
<keyword evidence="7 16" id="KW-0560">Oxidoreductase</keyword>
<sequence>MSYLDIRTEDNIAVVTLDQPDSKVNKLDEELIDAFEELMDKYENDSELRGIVIISGKEGNFIAGADVEMLKNKQAPEGIEELSRRGNELLLRLENYNKPVVAAIHGACIGGGNEVAMACHYRVASKDSATTFGQPEVKLGLLPGGGGTQRLPRLIGLQNALTYELTGKNIYPRQAYKMGLVDELTHKDAVLTAAKKAVEKINKGKFSRKDKRGLGAKLLEGNPIGRKIIFSQARKRAQGNTKGNYPAPFKIIDCIEEGYKNGFKAGLEKESIGFGELAATKESKALVNLFFSMQGAKKNPDKEKAKEVNKIGVLGAGLMGSGIADVSVNNDYRVLLKDQDIEPAAKGEQAIWEDLDTKVSKRIISSFERDRISGLVTPTDSYKGFENVDLVIEAVFEDLDLKKKIVKEVEEYIPERCIFASNTSSLPIAKIAEASQRPEQVIGMHYFSPVPKMPLIEIIKTDETADWVTATAREVGIQQGKHVIVVNDGPGFYTTRILAPFMNEALMLLDEGVSIEQLDKDMKSFGFPVGPAALFDEVGIDVAAHITEVLNPMFSERGVEPSAKPQELFDDGYKGKKNKKGFYNYEQQNSKKKKKDPNEEIYKYFGGSGRKSIDTEDLQMRMALVMINEAALCLQEDILESATDGDLGAILGLGFPPFLGGPFRYIDRLGADEVVKRMERFEDEIGVRFKPAPILKEYASSNKKFHND</sequence>
<keyword evidence="6" id="KW-0442">Lipid degradation</keyword>
<dbReference type="NCBIfam" id="NF008363">
    <property type="entry name" value="PRK11154.1"/>
    <property type="match status" value="1"/>
</dbReference>
<dbReference type="PANTHER" id="PTHR43612">
    <property type="entry name" value="TRIFUNCTIONAL ENZYME SUBUNIT ALPHA"/>
    <property type="match status" value="1"/>
</dbReference>
<comment type="similarity">
    <text evidence="2">In the central section; belongs to the 3-hydroxyacyl-CoA dehydrogenase family.</text>
</comment>
<comment type="caution">
    <text evidence="16">The sequence shown here is derived from an EMBL/GenBank/DDBJ whole genome shotgun (WGS) entry which is preliminary data.</text>
</comment>
<keyword evidence="9" id="KW-0443">Lipid metabolism</keyword>
<dbReference type="CDD" id="cd06558">
    <property type="entry name" value="crotonase-like"/>
    <property type="match status" value="1"/>
</dbReference>
<dbReference type="Gene3D" id="1.10.1040.50">
    <property type="match status" value="1"/>
</dbReference>
<evidence type="ECO:0000256" key="2">
    <source>
        <dbReference type="ARBA" id="ARBA00007005"/>
    </source>
</evidence>
<dbReference type="InterPro" id="IPR018376">
    <property type="entry name" value="Enoyl-CoA_hyd/isom_CS"/>
</dbReference>
<dbReference type="GO" id="GO:0004300">
    <property type="term" value="F:enoyl-CoA hydratase activity"/>
    <property type="evidence" value="ECO:0007669"/>
    <property type="project" value="UniProtKB-EC"/>
</dbReference>
<keyword evidence="17" id="KW-1185">Reference proteome</keyword>
<feature type="domain" description="3-hydroxyacyl-CoA dehydrogenase C-terminal" evidence="14">
    <location>
        <begin position="491"/>
        <end position="585"/>
    </location>
</feature>
<keyword evidence="8" id="KW-0520">NAD</keyword>
<dbReference type="SUPFAM" id="SSF52096">
    <property type="entry name" value="ClpP/crotonase"/>
    <property type="match status" value="1"/>
</dbReference>
<comment type="pathway">
    <text evidence="1">Lipid metabolism; fatty acid beta-oxidation.</text>
</comment>
<evidence type="ECO:0000256" key="10">
    <source>
        <dbReference type="ARBA" id="ARBA00023239"/>
    </source>
</evidence>
<dbReference type="InterPro" id="IPR036291">
    <property type="entry name" value="NAD(P)-bd_dom_sf"/>
</dbReference>
<accession>A0A6M1ST81</accession>
<keyword evidence="16" id="KW-0413">Isomerase</keyword>
<proteinExistence type="inferred from homology"/>
<dbReference type="GO" id="GO:0016509">
    <property type="term" value="F:long-chain (3S)-3-hydroxyacyl-CoA dehydrogenase (NAD+) activity"/>
    <property type="evidence" value="ECO:0007669"/>
    <property type="project" value="TreeGrafter"/>
</dbReference>
<dbReference type="UniPathway" id="UPA00659"/>
<evidence type="ECO:0000313" key="17">
    <source>
        <dbReference type="Proteomes" id="UP000473278"/>
    </source>
</evidence>
<dbReference type="EC" id="4.2.1.17" evidence="4"/>
<dbReference type="Gene3D" id="3.40.50.720">
    <property type="entry name" value="NAD(P)-binding Rossmann-like Domain"/>
    <property type="match status" value="1"/>
</dbReference>
<gene>
    <name evidence="16" type="primary">fadJ</name>
    <name evidence="16" type="ORF">G3570_01640</name>
</gene>
<dbReference type="AlphaFoldDB" id="A0A6M1ST81"/>
<dbReference type="SUPFAM" id="SSF51735">
    <property type="entry name" value="NAD(P)-binding Rossmann-fold domains"/>
    <property type="match status" value="1"/>
</dbReference>
<dbReference type="InterPro" id="IPR006108">
    <property type="entry name" value="3HC_DH_C"/>
</dbReference>
<evidence type="ECO:0000313" key="16">
    <source>
        <dbReference type="EMBL" id="NGP75318.1"/>
    </source>
</evidence>
<dbReference type="Pfam" id="PF02737">
    <property type="entry name" value="3HCDH_N"/>
    <property type="match status" value="1"/>
</dbReference>
<evidence type="ECO:0000259" key="14">
    <source>
        <dbReference type="Pfam" id="PF00725"/>
    </source>
</evidence>
<dbReference type="Pfam" id="PF00378">
    <property type="entry name" value="ECH_1"/>
    <property type="match status" value="1"/>
</dbReference>
<dbReference type="FunFam" id="3.90.226.10:FF:000011">
    <property type="entry name" value="Fatty acid oxidation complex subunit alpha"/>
    <property type="match status" value="1"/>
</dbReference>
<dbReference type="Gene3D" id="3.90.226.10">
    <property type="entry name" value="2-enoyl-CoA Hydratase, Chain A, domain 1"/>
    <property type="match status" value="1"/>
</dbReference>
<dbReference type="InterPro" id="IPR001753">
    <property type="entry name" value="Enoyl-CoA_hydra/iso"/>
</dbReference>
<comment type="similarity">
    <text evidence="3">In the N-terminal section; belongs to the enoyl-CoA hydratase/isomerase family.</text>
</comment>
<dbReference type="InterPro" id="IPR006180">
    <property type="entry name" value="3-OHacyl-CoA_DH_CS"/>
</dbReference>
<evidence type="ECO:0000256" key="7">
    <source>
        <dbReference type="ARBA" id="ARBA00023002"/>
    </source>
</evidence>
<reference evidence="16 17" key="1">
    <citation type="submission" date="2020-02" db="EMBL/GenBank/DDBJ databases">
        <title>Balneolaceae bacterium YR4-1, complete genome.</title>
        <authorList>
            <person name="Li Y."/>
            <person name="Wu S."/>
        </authorList>
    </citation>
    <scope>NUCLEOTIDE SEQUENCE [LARGE SCALE GENOMIC DNA]</scope>
    <source>
        <strain evidence="16 17">YR4-1</strain>
    </source>
</reference>